<evidence type="ECO:0000259" key="1">
    <source>
        <dbReference type="PROSITE" id="PS51186"/>
    </source>
</evidence>
<evidence type="ECO:0000313" key="3">
    <source>
        <dbReference type="Proteomes" id="UP000812277"/>
    </source>
</evidence>
<name>A0ABS7DAY2_9BACL</name>
<dbReference type="InterPro" id="IPR000182">
    <property type="entry name" value="GNAT_dom"/>
</dbReference>
<feature type="domain" description="N-acetyltransferase" evidence="1">
    <location>
        <begin position="3"/>
        <end position="132"/>
    </location>
</feature>
<dbReference type="SUPFAM" id="SSF55729">
    <property type="entry name" value="Acyl-CoA N-acyltransferases (Nat)"/>
    <property type="match status" value="1"/>
</dbReference>
<dbReference type="Pfam" id="PF13673">
    <property type="entry name" value="Acetyltransf_10"/>
    <property type="match status" value="1"/>
</dbReference>
<dbReference type="Proteomes" id="UP000812277">
    <property type="component" value="Unassembled WGS sequence"/>
</dbReference>
<keyword evidence="3" id="KW-1185">Reference proteome</keyword>
<gene>
    <name evidence="2" type="ORF">K0T92_20430</name>
</gene>
<organism evidence="2 3">
    <name type="scientific">Paenibacillus oenotherae</name>
    <dbReference type="NCBI Taxonomy" id="1435645"/>
    <lineage>
        <taxon>Bacteria</taxon>
        <taxon>Bacillati</taxon>
        <taxon>Bacillota</taxon>
        <taxon>Bacilli</taxon>
        <taxon>Bacillales</taxon>
        <taxon>Paenibacillaceae</taxon>
        <taxon>Paenibacillus</taxon>
    </lineage>
</organism>
<dbReference type="InterPro" id="IPR053144">
    <property type="entry name" value="Acetyltransferase_Butenolide"/>
</dbReference>
<dbReference type="CDD" id="cd04301">
    <property type="entry name" value="NAT_SF"/>
    <property type="match status" value="1"/>
</dbReference>
<dbReference type="PROSITE" id="PS51186">
    <property type="entry name" value="GNAT"/>
    <property type="match status" value="1"/>
</dbReference>
<dbReference type="RefSeq" id="WP_219874343.1">
    <property type="nucleotide sequence ID" value="NZ_JAHZIJ010000020.1"/>
</dbReference>
<dbReference type="PANTHER" id="PTHR43233">
    <property type="entry name" value="FAMILY N-ACETYLTRANSFERASE, PUTATIVE (AFU_ORTHOLOGUE AFUA_6G03350)-RELATED"/>
    <property type="match status" value="1"/>
</dbReference>
<sequence length="132" mass="14859">MEITYRETTAILPEDLARVFAKSGISRPYEDLERLKRMIANADIIISAWDGDKLVGIARALTDYSYCCYLSDLAVDGDYQRSGIGNELVKRVQARIGEECSLILLSAPQALDYYPKIGFTRTDAGFVIRRSR</sequence>
<protein>
    <submittedName>
        <fullName evidence="2">GNAT family N-acetyltransferase</fullName>
    </submittedName>
</protein>
<dbReference type="PANTHER" id="PTHR43233:SF1">
    <property type="entry name" value="FAMILY N-ACETYLTRANSFERASE, PUTATIVE (AFU_ORTHOLOGUE AFUA_6G03350)-RELATED"/>
    <property type="match status" value="1"/>
</dbReference>
<dbReference type="InterPro" id="IPR016181">
    <property type="entry name" value="Acyl_CoA_acyltransferase"/>
</dbReference>
<reference evidence="2 3" key="1">
    <citation type="submission" date="2021-07" db="EMBL/GenBank/DDBJ databases">
        <title>Paenibacillus radiodurans sp. nov., isolated from the southeastern edge of Tengger Desert.</title>
        <authorList>
            <person name="Zhang G."/>
        </authorList>
    </citation>
    <scope>NUCLEOTIDE SEQUENCE [LARGE SCALE GENOMIC DNA]</scope>
    <source>
        <strain evidence="2 3">DT7-4</strain>
    </source>
</reference>
<dbReference type="Gene3D" id="3.40.630.30">
    <property type="match status" value="1"/>
</dbReference>
<accession>A0ABS7DAY2</accession>
<dbReference type="EMBL" id="JAHZIJ010000020">
    <property type="protein sequence ID" value="MBW7477089.1"/>
    <property type="molecule type" value="Genomic_DNA"/>
</dbReference>
<comment type="caution">
    <text evidence="2">The sequence shown here is derived from an EMBL/GenBank/DDBJ whole genome shotgun (WGS) entry which is preliminary data.</text>
</comment>
<proteinExistence type="predicted"/>
<evidence type="ECO:0000313" key="2">
    <source>
        <dbReference type="EMBL" id="MBW7477089.1"/>
    </source>
</evidence>